<dbReference type="InterPro" id="IPR000109">
    <property type="entry name" value="POT_fam"/>
</dbReference>
<keyword evidence="5 6" id="KW-0472">Membrane</keyword>
<dbReference type="GO" id="GO:0016020">
    <property type="term" value="C:membrane"/>
    <property type="evidence" value="ECO:0007669"/>
    <property type="project" value="UniProtKB-SubCell"/>
</dbReference>
<evidence type="ECO:0000256" key="5">
    <source>
        <dbReference type="ARBA" id="ARBA00023136"/>
    </source>
</evidence>
<keyword evidence="8" id="KW-1185">Reference proteome</keyword>
<reference evidence="8" key="1">
    <citation type="submission" date="2016-06" db="EMBL/GenBank/DDBJ databases">
        <title>Parallel loss of symbiosis genes in relatives of nitrogen-fixing non-legume Parasponia.</title>
        <authorList>
            <person name="Van Velzen R."/>
            <person name="Holmer R."/>
            <person name="Bu F."/>
            <person name="Rutten L."/>
            <person name="Van Zeijl A."/>
            <person name="Liu W."/>
            <person name="Santuari L."/>
            <person name="Cao Q."/>
            <person name="Sharma T."/>
            <person name="Shen D."/>
            <person name="Roswanjaya Y."/>
            <person name="Wardhani T."/>
            <person name="Kalhor M.S."/>
            <person name="Jansen J."/>
            <person name="Van den Hoogen J."/>
            <person name="Gungor B."/>
            <person name="Hartog M."/>
            <person name="Hontelez J."/>
            <person name="Verver J."/>
            <person name="Yang W.-C."/>
            <person name="Schijlen E."/>
            <person name="Repin R."/>
            <person name="Schilthuizen M."/>
            <person name="Schranz E."/>
            <person name="Heidstra R."/>
            <person name="Miyata K."/>
            <person name="Fedorova E."/>
            <person name="Kohlen W."/>
            <person name="Bisseling T."/>
            <person name="Smit S."/>
            <person name="Geurts R."/>
        </authorList>
    </citation>
    <scope>NUCLEOTIDE SEQUENCE [LARGE SCALE GENOMIC DNA]</scope>
    <source>
        <strain evidence="8">cv. WU1-14</strain>
    </source>
</reference>
<accession>A0A2P5B463</accession>
<dbReference type="AlphaFoldDB" id="A0A2P5B463"/>
<comment type="similarity">
    <text evidence="2">Belongs to the major facilitator superfamily. Proton-dependent oligopeptide transporter (POT/PTR) (TC 2.A.17) family.</text>
</comment>
<protein>
    <submittedName>
        <fullName evidence="7">Proton-dependent oligopeptide transporter family</fullName>
    </submittedName>
</protein>
<feature type="transmembrane region" description="Helical" evidence="6">
    <location>
        <begin position="120"/>
        <end position="144"/>
    </location>
</feature>
<evidence type="ECO:0000256" key="3">
    <source>
        <dbReference type="ARBA" id="ARBA00022692"/>
    </source>
</evidence>
<keyword evidence="3 6" id="KW-0812">Transmembrane</keyword>
<dbReference type="Pfam" id="PF00854">
    <property type="entry name" value="PTR2"/>
    <property type="match status" value="1"/>
</dbReference>
<evidence type="ECO:0000256" key="4">
    <source>
        <dbReference type="ARBA" id="ARBA00022989"/>
    </source>
</evidence>
<comment type="subcellular location">
    <subcellularLocation>
        <location evidence="1">Membrane</location>
        <topology evidence="1">Multi-pass membrane protein</topology>
    </subcellularLocation>
</comment>
<sequence>MFAVVFVTLLGSVALPYIKPWSIRFGILTICRAVTTIIFLSSLCSYTWLIPQGSPLNYSINPHKTPIGCMRDVNSSPKDLFNFNCLNKDAIIIPSQSLEQHEKNRWRLCRVTKVKETKSMISMIPIGMTFVMLRVISSIGNTYFLE</sequence>
<dbReference type="STRING" id="3476.A0A2P5B463"/>
<evidence type="ECO:0000313" key="7">
    <source>
        <dbReference type="EMBL" id="PON43553.1"/>
    </source>
</evidence>
<dbReference type="GO" id="GO:0022857">
    <property type="term" value="F:transmembrane transporter activity"/>
    <property type="evidence" value="ECO:0007669"/>
    <property type="project" value="InterPro"/>
</dbReference>
<dbReference type="InterPro" id="IPR036259">
    <property type="entry name" value="MFS_trans_sf"/>
</dbReference>
<dbReference type="Gene3D" id="1.20.1250.20">
    <property type="entry name" value="MFS general substrate transporter like domains"/>
    <property type="match status" value="1"/>
</dbReference>
<dbReference type="EMBL" id="JXTB01000369">
    <property type="protein sequence ID" value="PON43553.1"/>
    <property type="molecule type" value="Genomic_DNA"/>
</dbReference>
<feature type="transmembrane region" description="Helical" evidence="6">
    <location>
        <begin position="24"/>
        <end position="49"/>
    </location>
</feature>
<name>A0A2P5B463_PARAD</name>
<evidence type="ECO:0000313" key="8">
    <source>
        <dbReference type="Proteomes" id="UP000237105"/>
    </source>
</evidence>
<evidence type="ECO:0000256" key="2">
    <source>
        <dbReference type="ARBA" id="ARBA00005982"/>
    </source>
</evidence>
<evidence type="ECO:0000256" key="6">
    <source>
        <dbReference type="SAM" id="Phobius"/>
    </source>
</evidence>
<dbReference type="Proteomes" id="UP000237105">
    <property type="component" value="Unassembled WGS sequence"/>
</dbReference>
<evidence type="ECO:0000256" key="1">
    <source>
        <dbReference type="ARBA" id="ARBA00004141"/>
    </source>
</evidence>
<comment type="caution">
    <text evidence="7">The sequence shown here is derived from an EMBL/GenBank/DDBJ whole genome shotgun (WGS) entry which is preliminary data.</text>
</comment>
<dbReference type="PANTHER" id="PTHR11654">
    <property type="entry name" value="OLIGOPEPTIDE TRANSPORTER-RELATED"/>
    <property type="match status" value="1"/>
</dbReference>
<gene>
    <name evidence="7" type="ORF">PanWU01x14_273260</name>
</gene>
<proteinExistence type="inferred from homology"/>
<organism evidence="7 8">
    <name type="scientific">Parasponia andersonii</name>
    <name type="common">Sponia andersonii</name>
    <dbReference type="NCBI Taxonomy" id="3476"/>
    <lineage>
        <taxon>Eukaryota</taxon>
        <taxon>Viridiplantae</taxon>
        <taxon>Streptophyta</taxon>
        <taxon>Embryophyta</taxon>
        <taxon>Tracheophyta</taxon>
        <taxon>Spermatophyta</taxon>
        <taxon>Magnoliopsida</taxon>
        <taxon>eudicotyledons</taxon>
        <taxon>Gunneridae</taxon>
        <taxon>Pentapetalae</taxon>
        <taxon>rosids</taxon>
        <taxon>fabids</taxon>
        <taxon>Rosales</taxon>
        <taxon>Cannabaceae</taxon>
        <taxon>Parasponia</taxon>
    </lineage>
</organism>
<keyword evidence="4 6" id="KW-1133">Transmembrane helix</keyword>
<dbReference type="OrthoDB" id="1181826at2759"/>